<keyword evidence="6 13" id="KW-1133">Transmembrane helix</keyword>
<evidence type="ECO:0000256" key="10">
    <source>
        <dbReference type="ARBA" id="ARBA00023166"/>
    </source>
</evidence>
<evidence type="ECO:0000256" key="5">
    <source>
        <dbReference type="ARBA" id="ARBA00022955"/>
    </source>
</evidence>
<dbReference type="GO" id="GO:0004769">
    <property type="term" value="F:steroid Delta-isomerase activity"/>
    <property type="evidence" value="ECO:0007669"/>
    <property type="project" value="TreeGrafter"/>
</dbReference>
<dbReference type="GO" id="GO:0016020">
    <property type="term" value="C:membrane"/>
    <property type="evidence" value="ECO:0007669"/>
    <property type="project" value="UniProtKB-SubCell"/>
</dbReference>
<dbReference type="Proteomes" id="UP000838763">
    <property type="component" value="Unassembled WGS sequence"/>
</dbReference>
<evidence type="ECO:0000256" key="14">
    <source>
        <dbReference type="SAM" id="Phobius"/>
    </source>
</evidence>
<name>A0A9P1HAC8_9PEZI</name>
<proteinExistence type="inferred from homology"/>
<protein>
    <recommendedName>
        <fullName evidence="15">EXPERA domain-containing protein</fullName>
    </recommendedName>
</protein>
<dbReference type="PANTHER" id="PTHR14207:SF0">
    <property type="entry name" value="3-BETA-HYDROXYSTEROID-DELTA(8),DELTA(7)-ISOMERASE"/>
    <property type="match status" value="1"/>
</dbReference>
<accession>A0A9P1HAC8</accession>
<evidence type="ECO:0000256" key="9">
    <source>
        <dbReference type="ARBA" id="ARBA00023136"/>
    </source>
</evidence>
<feature type="transmembrane region" description="Helical" evidence="14">
    <location>
        <begin position="30"/>
        <end position="52"/>
    </location>
</feature>
<dbReference type="Pfam" id="PF05241">
    <property type="entry name" value="EBP"/>
    <property type="match status" value="1"/>
</dbReference>
<evidence type="ECO:0000256" key="4">
    <source>
        <dbReference type="ARBA" id="ARBA00022692"/>
    </source>
</evidence>
<comment type="similarity">
    <text evidence="2">Belongs to the EBP family.</text>
</comment>
<feature type="domain" description="EXPERA" evidence="15">
    <location>
        <begin position="62"/>
        <end position="207"/>
    </location>
</feature>
<sequence length="233" mass="25975">MENPLNASVAHPYFPVNAELPNYMANSLPVPVLLASFAIGAGAILSSTHLIVTKARPSISIADLSTAMWLGLCGFIHLFFEGYFAYNNATMPSQTDIFGQLWKEYSLSDIRYLVRDPFVVCMETVTAVCWGPLSFICVALIAKNHPARHPVQLIISLGQFYGDVLYYATVWFEVQRGAIFCRPERYYFWAYFFFMNAIWIVIPGFLVLQSAVATTGAFRIAQKSAATAGKKNN</sequence>
<dbReference type="GO" id="GO:0000247">
    <property type="term" value="F:C-8 sterol isomerase activity"/>
    <property type="evidence" value="ECO:0007669"/>
    <property type="project" value="TreeGrafter"/>
</dbReference>
<keyword evidence="4 13" id="KW-0812">Transmembrane</keyword>
<evidence type="ECO:0000313" key="17">
    <source>
        <dbReference type="Proteomes" id="UP000838763"/>
    </source>
</evidence>
<keyword evidence="5" id="KW-0752">Steroid biosynthesis</keyword>
<feature type="transmembrane region" description="Helical" evidence="14">
    <location>
        <begin position="186"/>
        <end position="208"/>
    </location>
</feature>
<evidence type="ECO:0000256" key="12">
    <source>
        <dbReference type="ARBA" id="ARBA00023235"/>
    </source>
</evidence>
<evidence type="ECO:0000256" key="1">
    <source>
        <dbReference type="ARBA" id="ARBA00004141"/>
    </source>
</evidence>
<organism evidence="16 17">
    <name type="scientific">Parascedosporium putredinis</name>
    <dbReference type="NCBI Taxonomy" id="1442378"/>
    <lineage>
        <taxon>Eukaryota</taxon>
        <taxon>Fungi</taxon>
        <taxon>Dikarya</taxon>
        <taxon>Ascomycota</taxon>
        <taxon>Pezizomycotina</taxon>
        <taxon>Sordariomycetes</taxon>
        <taxon>Hypocreomycetidae</taxon>
        <taxon>Microascales</taxon>
        <taxon>Microascaceae</taxon>
        <taxon>Parascedosporium</taxon>
    </lineage>
</organism>
<keyword evidence="8" id="KW-0443">Lipid metabolism</keyword>
<keyword evidence="11" id="KW-0753">Steroid metabolism</keyword>
<evidence type="ECO:0000256" key="11">
    <source>
        <dbReference type="ARBA" id="ARBA00023221"/>
    </source>
</evidence>
<keyword evidence="10" id="KW-1207">Sterol metabolism</keyword>
<dbReference type="OrthoDB" id="58557at2759"/>
<evidence type="ECO:0000256" key="7">
    <source>
        <dbReference type="ARBA" id="ARBA00023011"/>
    </source>
</evidence>
<dbReference type="PROSITE" id="PS51751">
    <property type="entry name" value="EXPERA"/>
    <property type="match status" value="1"/>
</dbReference>
<evidence type="ECO:0000259" key="15">
    <source>
        <dbReference type="PROSITE" id="PS51751"/>
    </source>
</evidence>
<comment type="subcellular location">
    <subcellularLocation>
        <location evidence="1">Membrane</location>
        <topology evidence="1">Multi-pass membrane protein</topology>
    </subcellularLocation>
</comment>
<keyword evidence="17" id="KW-1185">Reference proteome</keyword>
<dbReference type="PANTHER" id="PTHR14207">
    <property type="entry name" value="STEROL ISOMERASE"/>
    <property type="match status" value="1"/>
</dbReference>
<dbReference type="InterPro" id="IPR033118">
    <property type="entry name" value="EXPERA"/>
</dbReference>
<evidence type="ECO:0000256" key="2">
    <source>
        <dbReference type="ARBA" id="ARBA00008337"/>
    </source>
</evidence>
<evidence type="ECO:0000256" key="6">
    <source>
        <dbReference type="ARBA" id="ARBA00022989"/>
    </source>
</evidence>
<dbReference type="GO" id="GO:0005783">
    <property type="term" value="C:endoplasmic reticulum"/>
    <property type="evidence" value="ECO:0007669"/>
    <property type="project" value="TreeGrafter"/>
</dbReference>
<gene>
    <name evidence="16" type="ORF">PPNO1_LOCUS9119</name>
</gene>
<dbReference type="EMBL" id="CALLCH030000020">
    <property type="protein sequence ID" value="CAI4219562.1"/>
    <property type="molecule type" value="Genomic_DNA"/>
</dbReference>
<keyword evidence="12" id="KW-0413">Isomerase</keyword>
<dbReference type="AlphaFoldDB" id="A0A9P1HAC8"/>
<feature type="transmembrane region" description="Helical" evidence="14">
    <location>
        <begin position="153"/>
        <end position="174"/>
    </location>
</feature>
<dbReference type="InterPro" id="IPR007905">
    <property type="entry name" value="EBP"/>
</dbReference>
<evidence type="ECO:0000256" key="8">
    <source>
        <dbReference type="ARBA" id="ARBA00023098"/>
    </source>
</evidence>
<keyword evidence="9 13" id="KW-0472">Membrane</keyword>
<keyword evidence="3" id="KW-0444">Lipid biosynthesis</keyword>
<evidence type="ECO:0000256" key="3">
    <source>
        <dbReference type="ARBA" id="ARBA00022516"/>
    </source>
</evidence>
<feature type="transmembrane region" description="Helical" evidence="14">
    <location>
        <begin position="117"/>
        <end position="141"/>
    </location>
</feature>
<dbReference type="GO" id="GO:0047750">
    <property type="term" value="F:cholestenol delta-isomerase activity"/>
    <property type="evidence" value="ECO:0007669"/>
    <property type="project" value="InterPro"/>
</dbReference>
<feature type="transmembrane region" description="Helical" evidence="14">
    <location>
        <begin position="64"/>
        <end position="86"/>
    </location>
</feature>
<keyword evidence="7" id="KW-0756">Sterol biosynthesis</keyword>
<evidence type="ECO:0000313" key="16">
    <source>
        <dbReference type="EMBL" id="CAI4219562.1"/>
    </source>
</evidence>
<reference evidence="16" key="1">
    <citation type="submission" date="2022-11" db="EMBL/GenBank/DDBJ databases">
        <authorList>
            <person name="Scott C."/>
            <person name="Bruce N."/>
        </authorList>
    </citation>
    <scope>NUCLEOTIDE SEQUENCE</scope>
</reference>
<evidence type="ECO:0000256" key="13">
    <source>
        <dbReference type="PROSITE-ProRule" id="PRU01087"/>
    </source>
</evidence>
<comment type="caution">
    <text evidence="16">The sequence shown here is derived from an EMBL/GenBank/DDBJ whole genome shotgun (WGS) entry which is preliminary data.</text>
</comment>
<dbReference type="GO" id="GO:0016126">
    <property type="term" value="P:sterol biosynthetic process"/>
    <property type="evidence" value="ECO:0007669"/>
    <property type="project" value="UniProtKB-KW"/>
</dbReference>